<proteinExistence type="predicted"/>
<dbReference type="Proteomes" id="UP000257109">
    <property type="component" value="Unassembled WGS sequence"/>
</dbReference>
<name>A0A371ICC0_MUCPR</name>
<evidence type="ECO:0008006" key="4">
    <source>
        <dbReference type="Google" id="ProtNLM"/>
    </source>
</evidence>
<feature type="compositionally biased region" description="Polar residues" evidence="1">
    <location>
        <begin position="290"/>
        <end position="312"/>
    </location>
</feature>
<dbReference type="EMBL" id="QJKJ01000421">
    <property type="protein sequence ID" value="RDY12707.1"/>
    <property type="molecule type" value="Genomic_DNA"/>
</dbReference>
<dbReference type="PANTHER" id="PTHR33700:SF4">
    <property type="entry name" value="MYB-LIKE PROTEIN X"/>
    <property type="match status" value="1"/>
</dbReference>
<organism evidence="2 3">
    <name type="scientific">Mucuna pruriens</name>
    <name type="common">Velvet bean</name>
    <name type="synonym">Dolichos pruriens</name>
    <dbReference type="NCBI Taxonomy" id="157652"/>
    <lineage>
        <taxon>Eukaryota</taxon>
        <taxon>Viridiplantae</taxon>
        <taxon>Streptophyta</taxon>
        <taxon>Embryophyta</taxon>
        <taxon>Tracheophyta</taxon>
        <taxon>Spermatophyta</taxon>
        <taxon>Magnoliopsida</taxon>
        <taxon>eudicotyledons</taxon>
        <taxon>Gunneridae</taxon>
        <taxon>Pentapetalae</taxon>
        <taxon>rosids</taxon>
        <taxon>fabids</taxon>
        <taxon>Fabales</taxon>
        <taxon>Fabaceae</taxon>
        <taxon>Papilionoideae</taxon>
        <taxon>50 kb inversion clade</taxon>
        <taxon>NPAAA clade</taxon>
        <taxon>indigoferoid/millettioid clade</taxon>
        <taxon>Phaseoleae</taxon>
        <taxon>Mucuna</taxon>
    </lineage>
</organism>
<feature type="region of interest" description="Disordered" evidence="1">
    <location>
        <begin position="56"/>
        <end position="312"/>
    </location>
</feature>
<feature type="compositionally biased region" description="Acidic residues" evidence="1">
    <location>
        <begin position="114"/>
        <end position="124"/>
    </location>
</feature>
<dbReference type="PANTHER" id="PTHR33700">
    <property type="entry name" value="MYB-LIKE PROTEIN X"/>
    <property type="match status" value="1"/>
</dbReference>
<dbReference type="AlphaFoldDB" id="A0A371ICC0"/>
<feature type="compositionally biased region" description="Basic and acidic residues" evidence="1">
    <location>
        <begin position="213"/>
        <end position="227"/>
    </location>
</feature>
<comment type="caution">
    <text evidence="2">The sequence shown here is derived from an EMBL/GenBank/DDBJ whole genome shotgun (WGS) entry which is preliminary data.</text>
</comment>
<feature type="compositionally biased region" description="Polar residues" evidence="1">
    <location>
        <begin position="450"/>
        <end position="460"/>
    </location>
</feature>
<reference evidence="2" key="1">
    <citation type="submission" date="2018-05" db="EMBL/GenBank/DDBJ databases">
        <title>Draft genome of Mucuna pruriens seed.</title>
        <authorList>
            <person name="Nnadi N.E."/>
            <person name="Vos R."/>
            <person name="Hasami M.H."/>
            <person name="Devisetty U.K."/>
            <person name="Aguiy J.C."/>
        </authorList>
    </citation>
    <scope>NUCLEOTIDE SEQUENCE [LARGE SCALE GENOMIC DNA]</scope>
    <source>
        <strain evidence="2">JCA_2017</strain>
    </source>
</reference>
<protein>
    <recommendedName>
        <fullName evidence="4">Myb-like protein X</fullName>
    </recommendedName>
</protein>
<feature type="compositionally biased region" description="Basic residues" evidence="1">
    <location>
        <begin position="57"/>
        <end position="74"/>
    </location>
</feature>
<gene>
    <name evidence="2" type="ORF">CR513_02459</name>
</gene>
<accession>A0A371ICC0</accession>
<feature type="compositionally biased region" description="Basic and acidic residues" evidence="1">
    <location>
        <begin position="506"/>
        <end position="522"/>
    </location>
</feature>
<evidence type="ECO:0000313" key="2">
    <source>
        <dbReference type="EMBL" id="RDY12707.1"/>
    </source>
</evidence>
<feature type="compositionally biased region" description="Polar residues" evidence="1">
    <location>
        <begin position="252"/>
        <end position="282"/>
    </location>
</feature>
<feature type="compositionally biased region" description="Basic and acidic residues" evidence="1">
    <location>
        <begin position="96"/>
        <end position="113"/>
    </location>
</feature>
<feature type="compositionally biased region" description="Acidic residues" evidence="1">
    <location>
        <begin position="172"/>
        <end position="208"/>
    </location>
</feature>
<feature type="compositionally biased region" description="Low complexity" evidence="1">
    <location>
        <begin position="484"/>
        <end position="499"/>
    </location>
</feature>
<dbReference type="STRING" id="157652.A0A371ICC0"/>
<evidence type="ECO:0000256" key="1">
    <source>
        <dbReference type="SAM" id="MobiDB-lite"/>
    </source>
</evidence>
<dbReference type="OrthoDB" id="1306415at2759"/>
<feature type="non-terminal residue" evidence="2">
    <location>
        <position position="1"/>
    </location>
</feature>
<feature type="compositionally biased region" description="Acidic residues" evidence="1">
    <location>
        <begin position="151"/>
        <end position="164"/>
    </location>
</feature>
<feature type="compositionally biased region" description="Basic and acidic residues" evidence="1">
    <location>
        <begin position="461"/>
        <end position="480"/>
    </location>
</feature>
<sequence length="532" mass="57858">MTACFPSSSAHSGFACGSEPPQTSLIAFPLFLTSVAGLCFLEEIKLGVSKLSMIRRSPSRNHRSKGIKVKHSHDKKKEFDENDAKVSDGTQTLKLGRKDLHPGKDKVNQNEKHEEEEDENIVEDEDKHEHNEHESEEKEDDKHGARKGGDEQEEDEKESDEVEDERGGGDDKIDENDTEESTVDTDHDEELIDEEEEKENSKDEENDGSVENHNSHEAREEHYKGDDASSAVSHDTATTSTETETHSLENSDVNSELSITKSENRPNNTEEGNRNQHSSNFNIKEAELSGRTSSNATSGKETGSNSLSNAVDSSHLDNITMTYSDSHSEAGSNLTIMIPGGSHNLTGISANTSSEQNKMVIFSESNQAQNGTVNTTVTKDVKNVQTKGLEQGGNRASEENLPGSNSTVPIETENGDAAAGESSNLQGGELEKTTKFVASNETENKGNVEMSETNKTQNISHTKENADATKDELKGDKQTDETSETSSATGTSDTDSSASHILKNVAEVRTDLDTLPDIRNEGDNNGDVTATE</sequence>
<evidence type="ECO:0000313" key="3">
    <source>
        <dbReference type="Proteomes" id="UP000257109"/>
    </source>
</evidence>
<keyword evidence="3" id="KW-1185">Reference proteome</keyword>
<feature type="region of interest" description="Disordered" evidence="1">
    <location>
        <begin position="386"/>
        <end position="532"/>
    </location>
</feature>
<feature type="compositionally biased region" description="Basic and acidic residues" evidence="1">
    <location>
        <begin position="75"/>
        <end position="86"/>
    </location>
</feature>
<feature type="compositionally biased region" description="Basic and acidic residues" evidence="1">
    <location>
        <begin position="125"/>
        <end position="150"/>
    </location>
</feature>